<name>A0A3D9JSB9_9BACL</name>
<evidence type="ECO:0000313" key="4">
    <source>
        <dbReference type="EMBL" id="RED76855.1"/>
    </source>
</evidence>
<dbReference type="InterPro" id="IPR001296">
    <property type="entry name" value="Glyco_trans_1"/>
</dbReference>
<evidence type="ECO:0000313" key="5">
    <source>
        <dbReference type="Proteomes" id="UP000256977"/>
    </source>
</evidence>
<dbReference type="SUPFAM" id="SSF53756">
    <property type="entry name" value="UDP-Glycosyltransferase/glycogen phosphorylase"/>
    <property type="match status" value="1"/>
</dbReference>
<comment type="similarity">
    <text evidence="1">Belongs to the glycosyltransferase 2 family.</text>
</comment>
<sequence>MVSEEAKVSIVIPVYNGANYLHEAINCALAQTYLNVEVVVVNDGSNDGGETEQIALSYGDRIRYFSKENGGVATALNLGLEKMTGDYFSWLSHDDMYTPDKIEKQMNALRQFGDQAVVFSDYCHISPAGKLLHTYRVSPQGSSNTRALLAISHEVGFHGCAFLIPRQYFDRFGVFDPALRYTQDTDLWFRMAGSVPFLHVKEILVRSRQHEEQDSQRYHDGLAREADRVMSRMIRDLSIEEVNLYNEHSYKILEHRYHSFKKMGFEKCAYRLLKHLCSSTLDPKEQERVSALIQADVGIKEIDQSPINWERNLSPLLARKKSKPRIVVYSGVWIRGGGERVFSAITETLKGKYDWFIVSNDLLNKEGFPIAKEITHIRLKVGTMENLSTQLTVVCSLLDADLFLASPNFDINLLSVYEKLRGMEIRSIACNFGHYFLPYVIEDLYPIIERRTEAFNQASAVTWLTSYSANVYSQINDNGALLPTPNTFPKSPIKAPKDKKVVLAVGRFNDPIKRLDRILKVFAKVMASHPDAELHLVGPYKLNARTDNRSKETIGELIARLQIPRDKMLFVGEQENVEPYYMKASVLLLTSESEGIPMVLNEAGTFGLPCVISDISGLEDMITDGESGYIVPQEDLNLMAGKVSALLSDFDLRDRMGNRAYELVDRFARQRICERWEKLMDTVLSVKGQDELNSILNDRFMEPPAQYDSFSRKVIREYERNISLLIETKGTHNVPQPRLETETDSHSEIAAEIEENFRASIHAEAYQQAAREFSNTISWKVTRPLRWCKRFYASARNDGIRVAMRKAGQKIKTRARG</sequence>
<dbReference type="GO" id="GO:0016757">
    <property type="term" value="F:glycosyltransferase activity"/>
    <property type="evidence" value="ECO:0007669"/>
    <property type="project" value="InterPro"/>
</dbReference>
<dbReference type="Proteomes" id="UP000256977">
    <property type="component" value="Unassembled WGS sequence"/>
</dbReference>
<keyword evidence="5" id="KW-1185">Reference proteome</keyword>
<feature type="domain" description="Glycosyl transferase family 1" evidence="2">
    <location>
        <begin position="493"/>
        <end position="662"/>
    </location>
</feature>
<keyword evidence="4" id="KW-0808">Transferase</keyword>
<evidence type="ECO:0000256" key="1">
    <source>
        <dbReference type="ARBA" id="ARBA00006739"/>
    </source>
</evidence>
<dbReference type="AlphaFoldDB" id="A0A3D9JSB9"/>
<dbReference type="Gene3D" id="3.90.550.10">
    <property type="entry name" value="Spore Coat Polysaccharide Biosynthesis Protein SpsA, Chain A"/>
    <property type="match status" value="1"/>
</dbReference>
<feature type="domain" description="Glycosyltransferase 2-like" evidence="3">
    <location>
        <begin position="9"/>
        <end position="170"/>
    </location>
</feature>
<dbReference type="Pfam" id="PF00535">
    <property type="entry name" value="Glycos_transf_2"/>
    <property type="match status" value="1"/>
</dbReference>
<dbReference type="PANTHER" id="PTHR43685">
    <property type="entry name" value="GLYCOSYLTRANSFERASE"/>
    <property type="match status" value="1"/>
</dbReference>
<proteinExistence type="inferred from homology"/>
<dbReference type="InterPro" id="IPR029044">
    <property type="entry name" value="Nucleotide-diphossugar_trans"/>
</dbReference>
<dbReference type="InterPro" id="IPR001173">
    <property type="entry name" value="Glyco_trans_2-like"/>
</dbReference>
<organism evidence="4 5">
    <name type="scientific">Cohnella phaseoli</name>
    <dbReference type="NCBI Taxonomy" id="456490"/>
    <lineage>
        <taxon>Bacteria</taxon>
        <taxon>Bacillati</taxon>
        <taxon>Bacillota</taxon>
        <taxon>Bacilli</taxon>
        <taxon>Bacillales</taxon>
        <taxon>Paenibacillaceae</taxon>
        <taxon>Cohnella</taxon>
    </lineage>
</organism>
<dbReference type="PANTHER" id="PTHR43685:SF11">
    <property type="entry name" value="GLYCOSYLTRANSFERASE TAGX-RELATED"/>
    <property type="match status" value="1"/>
</dbReference>
<dbReference type="EMBL" id="QRDZ01000010">
    <property type="protein sequence ID" value="RED76855.1"/>
    <property type="molecule type" value="Genomic_DNA"/>
</dbReference>
<dbReference type="Gene3D" id="3.40.50.2000">
    <property type="entry name" value="Glycogen Phosphorylase B"/>
    <property type="match status" value="2"/>
</dbReference>
<dbReference type="SUPFAM" id="SSF53448">
    <property type="entry name" value="Nucleotide-diphospho-sugar transferases"/>
    <property type="match status" value="1"/>
</dbReference>
<reference evidence="4 5" key="1">
    <citation type="submission" date="2018-07" db="EMBL/GenBank/DDBJ databases">
        <title>Genomic Encyclopedia of Type Strains, Phase III (KMG-III): the genomes of soil and plant-associated and newly described type strains.</title>
        <authorList>
            <person name="Whitman W."/>
        </authorList>
    </citation>
    <scope>NUCLEOTIDE SEQUENCE [LARGE SCALE GENOMIC DNA]</scope>
    <source>
        <strain evidence="4 5">CECT 7287</strain>
    </source>
</reference>
<protein>
    <submittedName>
        <fullName evidence="4">Glycosyl transferase family 1</fullName>
    </submittedName>
</protein>
<evidence type="ECO:0000259" key="2">
    <source>
        <dbReference type="Pfam" id="PF00534"/>
    </source>
</evidence>
<comment type="caution">
    <text evidence="4">The sequence shown here is derived from an EMBL/GenBank/DDBJ whole genome shotgun (WGS) entry which is preliminary data.</text>
</comment>
<evidence type="ECO:0000259" key="3">
    <source>
        <dbReference type="Pfam" id="PF00535"/>
    </source>
</evidence>
<accession>A0A3D9JSB9</accession>
<dbReference type="Pfam" id="PF00534">
    <property type="entry name" value="Glycos_transf_1"/>
    <property type="match status" value="1"/>
</dbReference>
<gene>
    <name evidence="4" type="ORF">DFP98_11074</name>
</gene>
<dbReference type="InterPro" id="IPR050834">
    <property type="entry name" value="Glycosyltransf_2"/>
</dbReference>